<evidence type="ECO:0000256" key="1">
    <source>
        <dbReference type="SAM" id="MobiDB-lite"/>
    </source>
</evidence>
<protein>
    <submittedName>
        <fullName evidence="2">Uncharacterized protein</fullName>
    </submittedName>
</protein>
<gene>
    <name evidence="2" type="ORF">niasHT_006329</name>
</gene>
<keyword evidence="3" id="KW-1185">Reference proteome</keyword>
<accession>A0ABD2M4R1</accession>
<dbReference type="Proteomes" id="UP001620626">
    <property type="component" value="Unassembled WGS sequence"/>
</dbReference>
<dbReference type="EMBL" id="JBICBT010000134">
    <property type="protein sequence ID" value="KAL3122449.1"/>
    <property type="molecule type" value="Genomic_DNA"/>
</dbReference>
<sequence length="123" mass="14480">MSSNSSKKTLQSVVGQVIEQESEIKSSEKPLKANNLEKNERKPTHTVYNLFDHQRSFWKLARPKFAVINFLCPGCRRINYKHKDQFKLMGEDEFHFTQVMCPGCVKYNMMQTDIYNKHTKNPH</sequence>
<evidence type="ECO:0000313" key="3">
    <source>
        <dbReference type="Proteomes" id="UP001620626"/>
    </source>
</evidence>
<feature type="compositionally biased region" description="Basic and acidic residues" evidence="1">
    <location>
        <begin position="22"/>
        <end position="42"/>
    </location>
</feature>
<evidence type="ECO:0000313" key="2">
    <source>
        <dbReference type="EMBL" id="KAL3122449.1"/>
    </source>
</evidence>
<comment type="caution">
    <text evidence="2">The sequence shown here is derived from an EMBL/GenBank/DDBJ whole genome shotgun (WGS) entry which is preliminary data.</text>
</comment>
<dbReference type="AlphaFoldDB" id="A0ABD2M4R1"/>
<organism evidence="2 3">
    <name type="scientific">Heterodera trifolii</name>
    <dbReference type="NCBI Taxonomy" id="157864"/>
    <lineage>
        <taxon>Eukaryota</taxon>
        <taxon>Metazoa</taxon>
        <taxon>Ecdysozoa</taxon>
        <taxon>Nematoda</taxon>
        <taxon>Chromadorea</taxon>
        <taxon>Rhabditida</taxon>
        <taxon>Tylenchina</taxon>
        <taxon>Tylenchomorpha</taxon>
        <taxon>Tylenchoidea</taxon>
        <taxon>Heteroderidae</taxon>
        <taxon>Heteroderinae</taxon>
        <taxon>Heterodera</taxon>
    </lineage>
</organism>
<reference evidence="2 3" key="1">
    <citation type="submission" date="2024-10" db="EMBL/GenBank/DDBJ databases">
        <authorList>
            <person name="Kim D."/>
        </authorList>
    </citation>
    <scope>NUCLEOTIDE SEQUENCE [LARGE SCALE GENOMIC DNA]</scope>
    <source>
        <strain evidence="2">BH-2024</strain>
    </source>
</reference>
<proteinExistence type="predicted"/>
<name>A0ABD2M4R1_9BILA</name>
<feature type="region of interest" description="Disordered" evidence="1">
    <location>
        <begin position="21"/>
        <end position="42"/>
    </location>
</feature>